<reference evidence="2 3" key="1">
    <citation type="journal article" date="2016" name="Nat. Commun.">
        <title>Ectomycorrhizal ecology is imprinted in the genome of the dominant symbiotic fungus Cenococcum geophilum.</title>
        <authorList>
            <consortium name="DOE Joint Genome Institute"/>
            <person name="Peter M."/>
            <person name="Kohler A."/>
            <person name="Ohm R.A."/>
            <person name="Kuo A."/>
            <person name="Krutzmann J."/>
            <person name="Morin E."/>
            <person name="Arend M."/>
            <person name="Barry K.W."/>
            <person name="Binder M."/>
            <person name="Choi C."/>
            <person name="Clum A."/>
            <person name="Copeland A."/>
            <person name="Grisel N."/>
            <person name="Haridas S."/>
            <person name="Kipfer T."/>
            <person name="LaButti K."/>
            <person name="Lindquist E."/>
            <person name="Lipzen A."/>
            <person name="Maire R."/>
            <person name="Meier B."/>
            <person name="Mihaltcheva S."/>
            <person name="Molinier V."/>
            <person name="Murat C."/>
            <person name="Poggeler S."/>
            <person name="Quandt C.A."/>
            <person name="Sperisen C."/>
            <person name="Tritt A."/>
            <person name="Tisserant E."/>
            <person name="Crous P.W."/>
            <person name="Henrissat B."/>
            <person name="Nehls U."/>
            <person name="Egli S."/>
            <person name="Spatafora J.W."/>
            <person name="Grigoriev I.V."/>
            <person name="Martin F.M."/>
        </authorList>
    </citation>
    <scope>NUCLEOTIDE SEQUENCE [LARGE SCALE GENOMIC DNA]</scope>
    <source>
        <strain evidence="2 3">CBS 459.81</strain>
    </source>
</reference>
<keyword evidence="3" id="KW-1185">Reference proteome</keyword>
<gene>
    <name evidence="2" type="ORF">K432DRAFT_392853</name>
</gene>
<evidence type="ECO:0000313" key="3">
    <source>
        <dbReference type="Proteomes" id="UP000250266"/>
    </source>
</evidence>
<proteinExistence type="predicted"/>
<feature type="chain" id="PRO_5034624993" evidence="1">
    <location>
        <begin position="21"/>
        <end position="179"/>
    </location>
</feature>
<dbReference type="Proteomes" id="UP000250266">
    <property type="component" value="Unassembled WGS sequence"/>
</dbReference>
<dbReference type="AlphaFoldDB" id="A0A8E2EBT9"/>
<dbReference type="EMBL" id="KV744950">
    <property type="protein sequence ID" value="OCK80683.1"/>
    <property type="molecule type" value="Genomic_DNA"/>
</dbReference>
<name>A0A8E2EBT9_9PEZI</name>
<protein>
    <submittedName>
        <fullName evidence="2">Uncharacterized protein</fullName>
    </submittedName>
</protein>
<evidence type="ECO:0000313" key="2">
    <source>
        <dbReference type="EMBL" id="OCK80683.1"/>
    </source>
</evidence>
<feature type="signal peptide" evidence="1">
    <location>
        <begin position="1"/>
        <end position="20"/>
    </location>
</feature>
<sequence>MTRIFAVLPLFVPWFKVARGSGVRRPIFNLFTAFRSWNTLEVPLGENVVGGTCHTAVDGLLGNEQLDISTKFRFPVLRAATSAISDLESGNPQWETRIGGLFQKVTLTISEEVNYTGNGWNTCCWRYIRAMPPTISGVGEIVGVIWCTTSGGSDSHQQQAVSTTDNYPKDELADLIAIS</sequence>
<evidence type="ECO:0000256" key="1">
    <source>
        <dbReference type="SAM" id="SignalP"/>
    </source>
</evidence>
<organism evidence="2 3">
    <name type="scientific">Lepidopterella palustris CBS 459.81</name>
    <dbReference type="NCBI Taxonomy" id="1314670"/>
    <lineage>
        <taxon>Eukaryota</taxon>
        <taxon>Fungi</taxon>
        <taxon>Dikarya</taxon>
        <taxon>Ascomycota</taxon>
        <taxon>Pezizomycotina</taxon>
        <taxon>Dothideomycetes</taxon>
        <taxon>Pleosporomycetidae</taxon>
        <taxon>Mytilinidiales</taxon>
        <taxon>Argynnaceae</taxon>
        <taxon>Lepidopterella</taxon>
    </lineage>
</organism>
<keyword evidence="1" id="KW-0732">Signal</keyword>
<accession>A0A8E2EBT9</accession>